<dbReference type="NCBIfam" id="NF038175">
    <property type="entry name" value="IniB_NTERM"/>
    <property type="match status" value="1"/>
</dbReference>
<sequence length="283" mass="30117">MADMTLLEFLRSLIWNEEAREDFAENPEKALDDAGLGHLSSDDVHDALVLMQEDNQDASFDRNYDTGGNDIHIAAPEPVNHDGDDSESAVEYINRYITNNYVDDRDTITDNSINQQIDTGGGDFDQDIDIDSTVASGDGAVAAGDDIEDSEIVTGDDNTIGDGNVNGDGNITGDGNDAVIGDGNTSSFGDGDATSAEIDGDVSVDDGGSFAIGGDSSVDNTDNSVEDSFNDNSDNSVEDSFNDNSETTDNSDYSTEDSYNDNSESTEDSNNEIDHDHTVEIQA</sequence>
<feature type="compositionally biased region" description="Low complexity" evidence="1">
    <location>
        <begin position="152"/>
        <end position="163"/>
    </location>
</feature>
<dbReference type="OrthoDB" id="3683774at2"/>
<evidence type="ECO:0008006" key="4">
    <source>
        <dbReference type="Google" id="ProtNLM"/>
    </source>
</evidence>
<comment type="caution">
    <text evidence="2">The sequence shown here is derived from an EMBL/GenBank/DDBJ whole genome shotgun (WGS) entry which is preliminary data.</text>
</comment>
<feature type="region of interest" description="Disordered" evidence="1">
    <location>
        <begin position="151"/>
        <end position="283"/>
    </location>
</feature>
<dbReference type="AlphaFoldDB" id="A0A543E3J6"/>
<feature type="compositionally biased region" description="Basic and acidic residues" evidence="1">
    <location>
        <begin position="272"/>
        <end position="283"/>
    </location>
</feature>
<feature type="compositionally biased region" description="Acidic residues" evidence="1">
    <location>
        <begin position="254"/>
        <end position="271"/>
    </location>
</feature>
<dbReference type="InterPro" id="IPR049709">
    <property type="entry name" value="IniB-like_N"/>
</dbReference>
<dbReference type="EMBL" id="VFPA01000001">
    <property type="protein sequence ID" value="TQM16019.1"/>
    <property type="molecule type" value="Genomic_DNA"/>
</dbReference>
<proteinExistence type="predicted"/>
<accession>A0A543E3J6</accession>
<protein>
    <recommendedName>
        <fullName evidence="4">Dentin sialophosphoprotein</fullName>
    </recommendedName>
</protein>
<gene>
    <name evidence="2" type="ORF">FB558_2821</name>
</gene>
<organism evidence="2 3">
    <name type="scientific">Pseudonocardia kunmingensis</name>
    <dbReference type="NCBI Taxonomy" id="630975"/>
    <lineage>
        <taxon>Bacteria</taxon>
        <taxon>Bacillati</taxon>
        <taxon>Actinomycetota</taxon>
        <taxon>Actinomycetes</taxon>
        <taxon>Pseudonocardiales</taxon>
        <taxon>Pseudonocardiaceae</taxon>
        <taxon>Pseudonocardia</taxon>
    </lineage>
</organism>
<evidence type="ECO:0000313" key="2">
    <source>
        <dbReference type="EMBL" id="TQM16019.1"/>
    </source>
</evidence>
<evidence type="ECO:0000313" key="3">
    <source>
        <dbReference type="Proteomes" id="UP000315677"/>
    </source>
</evidence>
<keyword evidence="3" id="KW-1185">Reference proteome</keyword>
<dbReference type="RefSeq" id="WP_142052679.1">
    <property type="nucleotide sequence ID" value="NZ_VFPA01000001.1"/>
</dbReference>
<feature type="compositionally biased region" description="Polar residues" evidence="1">
    <location>
        <begin position="242"/>
        <end position="253"/>
    </location>
</feature>
<dbReference type="Proteomes" id="UP000315677">
    <property type="component" value="Unassembled WGS sequence"/>
</dbReference>
<reference evidence="2 3" key="1">
    <citation type="submission" date="2019-06" db="EMBL/GenBank/DDBJ databases">
        <title>Sequencing the genomes of 1000 actinobacteria strains.</title>
        <authorList>
            <person name="Klenk H.-P."/>
        </authorList>
    </citation>
    <scope>NUCLEOTIDE SEQUENCE [LARGE SCALE GENOMIC DNA]</scope>
    <source>
        <strain evidence="2 3">DSM 45301</strain>
    </source>
</reference>
<evidence type="ECO:0000256" key="1">
    <source>
        <dbReference type="SAM" id="MobiDB-lite"/>
    </source>
</evidence>
<name>A0A543E3J6_9PSEU</name>